<comment type="caution">
    <text evidence="3">The sequence shown here is derived from an EMBL/GenBank/DDBJ whole genome shotgun (WGS) entry which is preliminary data.</text>
</comment>
<reference evidence="3 4" key="1">
    <citation type="submission" date="2019-04" db="EMBL/GenBank/DDBJ databases">
        <title>Cohnella sp. nov. isolated from preserved vegetables.</title>
        <authorList>
            <person name="Lin S.-Y."/>
            <person name="Hung M.-H."/>
            <person name="Young C.-C."/>
        </authorList>
    </citation>
    <scope>NUCLEOTIDE SEQUENCE [LARGE SCALE GENOMIC DNA]</scope>
    <source>
        <strain evidence="3 4">CC-MHH1044</strain>
    </source>
</reference>
<dbReference type="InterPro" id="IPR014231">
    <property type="entry name" value="Spore_YpjB"/>
</dbReference>
<feature type="compositionally biased region" description="Basic and acidic residues" evidence="1">
    <location>
        <begin position="292"/>
        <end position="305"/>
    </location>
</feature>
<keyword evidence="2" id="KW-1133">Transmembrane helix</keyword>
<evidence type="ECO:0000256" key="2">
    <source>
        <dbReference type="SAM" id="Phobius"/>
    </source>
</evidence>
<accession>A0A4S4BUX8</accession>
<dbReference type="OrthoDB" id="2464294at2"/>
<keyword evidence="4" id="KW-1185">Reference proteome</keyword>
<dbReference type="Proteomes" id="UP000310636">
    <property type="component" value="Unassembled WGS sequence"/>
</dbReference>
<dbReference type="Pfam" id="PF09577">
    <property type="entry name" value="Spore_YpjB"/>
    <property type="match status" value="1"/>
</dbReference>
<keyword evidence="2" id="KW-0812">Transmembrane</keyword>
<evidence type="ECO:0000313" key="3">
    <source>
        <dbReference type="EMBL" id="THF78395.1"/>
    </source>
</evidence>
<dbReference type="AlphaFoldDB" id="A0A4S4BUX8"/>
<proteinExistence type="predicted"/>
<feature type="region of interest" description="Disordered" evidence="1">
    <location>
        <begin position="292"/>
        <end position="311"/>
    </location>
</feature>
<evidence type="ECO:0000313" key="4">
    <source>
        <dbReference type="Proteomes" id="UP000310636"/>
    </source>
</evidence>
<feature type="transmembrane region" description="Helical" evidence="2">
    <location>
        <begin position="263"/>
        <end position="282"/>
    </location>
</feature>
<name>A0A4S4BUX8_9BACL</name>
<keyword evidence="2" id="KW-0472">Membrane</keyword>
<protein>
    <recommendedName>
        <fullName evidence="5">Sporulation protein</fullName>
    </recommendedName>
</protein>
<gene>
    <name evidence="3" type="ORF">E6C55_14390</name>
</gene>
<evidence type="ECO:0000256" key="1">
    <source>
        <dbReference type="SAM" id="MobiDB-lite"/>
    </source>
</evidence>
<dbReference type="EMBL" id="SSOB01000016">
    <property type="protein sequence ID" value="THF78395.1"/>
    <property type="molecule type" value="Genomic_DNA"/>
</dbReference>
<sequence length="311" mass="33440">MRRKSASKGRLWRGASSLAAALALLFAGLPFVSGVGQLGGGQYRHAAAEEESRTDISNEPSVLAFYSAAESLYEAVRKGDRLAGTQALQEVERGLRRLPMDRIPTAEGIASLAANVSEMKRAWAAVSPDTGRIEQAAGALRLAADALAHPSRPLWHQYQTVLEQDAAALAKAIAAADSPKAALEAVATHYRLIRTAASLQAEPAAIERADSVLRYAERLIASASPSKERLAALGQEVRDAVAGLFPQAEGSPANVLPLAPPTWGLTATIGSFIITILSWAGWRRFRFDRDHPGRRSEASRNRTDAANRWFR</sequence>
<organism evidence="3 4">
    <name type="scientific">Cohnella fermenti</name>
    <dbReference type="NCBI Taxonomy" id="2565925"/>
    <lineage>
        <taxon>Bacteria</taxon>
        <taxon>Bacillati</taxon>
        <taxon>Bacillota</taxon>
        <taxon>Bacilli</taxon>
        <taxon>Bacillales</taxon>
        <taxon>Paenibacillaceae</taxon>
        <taxon>Cohnella</taxon>
    </lineage>
</organism>
<evidence type="ECO:0008006" key="5">
    <source>
        <dbReference type="Google" id="ProtNLM"/>
    </source>
</evidence>
<dbReference type="RefSeq" id="WP_136370491.1">
    <property type="nucleotide sequence ID" value="NZ_SSOB01000016.1"/>
</dbReference>